<dbReference type="PRINTS" id="PR01021">
    <property type="entry name" value="OMPADOMAIN"/>
</dbReference>
<evidence type="ECO:0000256" key="7">
    <source>
        <dbReference type="ARBA" id="ARBA00023114"/>
    </source>
</evidence>
<name>A0A0F8ZPI5_9ZZZZ</name>
<evidence type="ECO:0000313" key="10">
    <source>
        <dbReference type="EMBL" id="KKK68314.1"/>
    </source>
</evidence>
<dbReference type="EMBL" id="LAZR01059197">
    <property type="protein sequence ID" value="KKK68314.1"/>
    <property type="molecule type" value="Genomic_DNA"/>
</dbReference>
<evidence type="ECO:0000256" key="3">
    <source>
        <dbReference type="ARBA" id="ARBA00022452"/>
    </source>
</evidence>
<dbReference type="SUPFAM" id="SSF103088">
    <property type="entry name" value="OmpA-like"/>
    <property type="match status" value="1"/>
</dbReference>
<dbReference type="AlphaFoldDB" id="A0A0F8ZPI5"/>
<keyword evidence="6" id="KW-0406">Ion transport</keyword>
<evidence type="ECO:0000256" key="5">
    <source>
        <dbReference type="ARBA" id="ARBA00022729"/>
    </source>
</evidence>
<keyword evidence="7" id="KW-0626">Porin</keyword>
<dbReference type="CDD" id="cd07185">
    <property type="entry name" value="OmpA_C-like"/>
    <property type="match status" value="1"/>
</dbReference>
<dbReference type="GO" id="GO:0009279">
    <property type="term" value="C:cell outer membrane"/>
    <property type="evidence" value="ECO:0007669"/>
    <property type="project" value="UniProtKB-SubCell"/>
</dbReference>
<accession>A0A0F8ZPI5</accession>
<dbReference type="Pfam" id="PF13505">
    <property type="entry name" value="OMP_b-brl"/>
    <property type="match status" value="1"/>
</dbReference>
<protein>
    <recommendedName>
        <fullName evidence="9">OmpA-like domain-containing protein</fullName>
    </recommendedName>
</protein>
<organism evidence="10">
    <name type="scientific">marine sediment metagenome</name>
    <dbReference type="NCBI Taxonomy" id="412755"/>
    <lineage>
        <taxon>unclassified sequences</taxon>
        <taxon>metagenomes</taxon>
        <taxon>ecological metagenomes</taxon>
    </lineage>
</organism>
<evidence type="ECO:0000256" key="4">
    <source>
        <dbReference type="ARBA" id="ARBA00022692"/>
    </source>
</evidence>
<dbReference type="InterPro" id="IPR036737">
    <property type="entry name" value="OmpA-like_sf"/>
</dbReference>
<dbReference type="InterPro" id="IPR027385">
    <property type="entry name" value="Beta-barrel_OMP"/>
</dbReference>
<dbReference type="GO" id="GO:0015288">
    <property type="term" value="F:porin activity"/>
    <property type="evidence" value="ECO:0007669"/>
    <property type="project" value="UniProtKB-KW"/>
</dbReference>
<dbReference type="Pfam" id="PF00691">
    <property type="entry name" value="OmpA"/>
    <property type="match status" value="1"/>
</dbReference>
<keyword evidence="3" id="KW-1134">Transmembrane beta strand</keyword>
<feature type="non-terminal residue" evidence="10">
    <location>
        <position position="273"/>
    </location>
</feature>
<evidence type="ECO:0000256" key="6">
    <source>
        <dbReference type="ARBA" id="ARBA00023065"/>
    </source>
</evidence>
<dbReference type="PROSITE" id="PS51123">
    <property type="entry name" value="OMPA_2"/>
    <property type="match status" value="1"/>
</dbReference>
<comment type="caution">
    <text evidence="10">The sequence shown here is derived from an EMBL/GenBank/DDBJ whole genome shotgun (WGS) entry which is preliminary data.</text>
</comment>
<keyword evidence="4" id="KW-0812">Transmembrane</keyword>
<proteinExistence type="predicted"/>
<dbReference type="InterPro" id="IPR006664">
    <property type="entry name" value="OMP_bac"/>
</dbReference>
<comment type="subcellular location">
    <subcellularLocation>
        <location evidence="1">Cell outer membrane</location>
        <topology evidence="1">Multi-pass membrane protein</topology>
    </subcellularLocation>
</comment>
<gene>
    <name evidence="10" type="ORF">LCGC14_2945310</name>
</gene>
<sequence>MKKLLIAVGGLMLAVSMSAQSQEGLYLGPSLSYYYLDSDRVVSGHDEAGVLSFNIGYRFFNDWALEASYGSDIAGEDIDIAQLNAYYWFGEDDGGWRTYAVGGYAYYDREGEKNLQIEEEYTHQLQAGLGMSNMITPQWEFRGDVRVLNKIRGEGKGSMWDASVNLGMRYYFNKPVAPVVVVPVPVREPEMEPETRTLTIKLNVEFEFDKADVLAVYGDELEAVANAMKVHEDITLELEGHTDSRGEEGYNQDLSQRRVDAVKARIHEEYGID</sequence>
<dbReference type="SUPFAM" id="SSF56925">
    <property type="entry name" value="OMPA-like"/>
    <property type="match status" value="1"/>
</dbReference>
<evidence type="ECO:0000256" key="2">
    <source>
        <dbReference type="ARBA" id="ARBA00022448"/>
    </source>
</evidence>
<dbReference type="Gene3D" id="2.40.160.20">
    <property type="match status" value="1"/>
</dbReference>
<dbReference type="InterPro" id="IPR011250">
    <property type="entry name" value="OMP/PagP_B-barrel"/>
</dbReference>
<dbReference type="InterPro" id="IPR006665">
    <property type="entry name" value="OmpA-like"/>
</dbReference>
<dbReference type="GO" id="GO:0006811">
    <property type="term" value="P:monoatomic ion transport"/>
    <property type="evidence" value="ECO:0007669"/>
    <property type="project" value="UniProtKB-KW"/>
</dbReference>
<reference evidence="10" key="1">
    <citation type="journal article" date="2015" name="Nature">
        <title>Complex archaea that bridge the gap between prokaryotes and eukaryotes.</title>
        <authorList>
            <person name="Spang A."/>
            <person name="Saw J.H."/>
            <person name="Jorgensen S.L."/>
            <person name="Zaremba-Niedzwiedzka K."/>
            <person name="Martijn J."/>
            <person name="Lind A.E."/>
            <person name="van Eijk R."/>
            <person name="Schleper C."/>
            <person name="Guy L."/>
            <person name="Ettema T.J."/>
        </authorList>
    </citation>
    <scope>NUCLEOTIDE SEQUENCE</scope>
</reference>
<evidence type="ECO:0000259" key="9">
    <source>
        <dbReference type="PROSITE" id="PS51123"/>
    </source>
</evidence>
<dbReference type="Gene3D" id="3.30.1330.60">
    <property type="entry name" value="OmpA-like domain"/>
    <property type="match status" value="1"/>
</dbReference>
<dbReference type="GO" id="GO:0046930">
    <property type="term" value="C:pore complex"/>
    <property type="evidence" value="ECO:0007669"/>
    <property type="project" value="UniProtKB-KW"/>
</dbReference>
<evidence type="ECO:0000256" key="1">
    <source>
        <dbReference type="ARBA" id="ARBA00004571"/>
    </source>
</evidence>
<evidence type="ECO:0000256" key="8">
    <source>
        <dbReference type="ARBA" id="ARBA00023136"/>
    </source>
</evidence>
<keyword evidence="5" id="KW-0732">Signal</keyword>
<feature type="domain" description="OmpA-like" evidence="9">
    <location>
        <begin position="193"/>
        <end position="273"/>
    </location>
</feature>
<keyword evidence="8" id="KW-0472">Membrane</keyword>
<keyword evidence="2" id="KW-0813">Transport</keyword>